<dbReference type="OrthoDB" id="423529at2"/>
<name>Q31JA1_HYDCU</name>
<dbReference type="eggNOG" id="COG0454">
    <property type="taxonomic scope" value="Bacteria"/>
</dbReference>
<evidence type="ECO:0000259" key="2">
    <source>
        <dbReference type="Pfam" id="PF12275"/>
    </source>
</evidence>
<dbReference type="Pfam" id="PF12275">
    <property type="entry name" value="DUF3616"/>
    <property type="match status" value="1"/>
</dbReference>
<dbReference type="KEGG" id="tcx:Tcr_0176"/>
<evidence type="ECO:0000313" key="3">
    <source>
        <dbReference type="EMBL" id="ABB40772.1"/>
    </source>
</evidence>
<dbReference type="STRING" id="317025.Tcr_0176"/>
<accession>Q31JA1</accession>
<feature type="signal peptide" evidence="1">
    <location>
        <begin position="1"/>
        <end position="22"/>
    </location>
</feature>
<dbReference type="InterPro" id="IPR022060">
    <property type="entry name" value="DUF3616"/>
</dbReference>
<protein>
    <recommendedName>
        <fullName evidence="2">DUF3616 domain-containing protein</fullName>
    </recommendedName>
</protein>
<feature type="domain" description="DUF3616" evidence="2">
    <location>
        <begin position="42"/>
        <end position="272"/>
    </location>
</feature>
<sequence>MTFPSTVIYFMLGLCIPGLSSASPTDITDASIKGKLSIDADNISGMVLTEHFMALATDEGTAIQILPRQGNQFMALPENRVVLTSANKELDIEALAWQPPYLYAVGSHAKKRKKIKSEVSNKQNIKRLTRIYDEPARNQLFQIRLDKKLNVRQIKTLSLMPIIQNTPILTPFTALPGKENGIDIEGMAVSGNHLYIGFRGPVLRGNLVPILKLTLKDKKFAVQTPKLKLVNLGGLGIRDMVAVKDKIYLLSGPIHNIPNIYHIHAWNGKTQLTPLPHLKTLTQPAGKPEALFVTRHHKSSKLRFWIGQDGLKNGGIESFD</sequence>
<feature type="chain" id="PRO_5004220375" description="DUF3616 domain-containing protein" evidence="1">
    <location>
        <begin position="23"/>
        <end position="320"/>
    </location>
</feature>
<dbReference type="AlphaFoldDB" id="Q31JA1"/>
<organism evidence="3">
    <name type="scientific">Hydrogenovibrio crunogenus (strain DSM 25203 / XCL-2)</name>
    <name type="common">Thiomicrospira crunogena</name>
    <dbReference type="NCBI Taxonomy" id="317025"/>
    <lineage>
        <taxon>Bacteria</taxon>
        <taxon>Pseudomonadati</taxon>
        <taxon>Pseudomonadota</taxon>
        <taxon>Gammaproteobacteria</taxon>
        <taxon>Thiotrichales</taxon>
        <taxon>Piscirickettsiaceae</taxon>
        <taxon>Hydrogenovibrio</taxon>
    </lineage>
</organism>
<dbReference type="EMBL" id="CP000109">
    <property type="protein sequence ID" value="ABB40772.1"/>
    <property type="molecule type" value="Genomic_DNA"/>
</dbReference>
<dbReference type="HOGENOM" id="CLU_868602_0_0_6"/>
<evidence type="ECO:0000256" key="1">
    <source>
        <dbReference type="SAM" id="SignalP"/>
    </source>
</evidence>
<proteinExistence type="predicted"/>
<keyword evidence="1" id="KW-0732">Signal</keyword>
<gene>
    <name evidence="3" type="ordered locus">Tcr_0176</name>
</gene>
<reference evidence="3" key="1">
    <citation type="submission" date="2006-07" db="EMBL/GenBank/DDBJ databases">
        <title>Complete sequence of Thiomicrospira crunogena XCL-2.</title>
        <authorList>
            <consortium name="US DOE Joint Genome Institute"/>
            <person name="Copeland A."/>
            <person name="Lucas S."/>
            <person name="Lapidus A."/>
            <person name="Barry K."/>
            <person name="Detter J.C."/>
            <person name="Glavina del Rio T."/>
            <person name="Hammon N."/>
            <person name="Israni S."/>
            <person name="Dalin E."/>
            <person name="Tice H."/>
            <person name="Pitluck S."/>
            <person name="Chain P."/>
            <person name="Malfatti S."/>
            <person name="Shin M."/>
            <person name="Vergez L."/>
            <person name="Schmutz J."/>
            <person name="Larimer F."/>
            <person name="Land M."/>
            <person name="Hauser L."/>
            <person name="Kyrpides N."/>
            <person name="Lykidis A."/>
            <person name="Scott K.M."/>
            <person name="Sievert S."/>
            <person name="Kerfeld C."/>
            <person name="Freyermuth S."/>
            <person name="Dobrinski K."/>
            <person name="Boller A."/>
            <person name="Fitzpatrick K."/>
            <person name="Thoma P."/>
            <person name="Moore J."/>
            <person name="Richardson P."/>
        </authorList>
    </citation>
    <scope>NUCLEOTIDE SEQUENCE</scope>
    <source>
        <strain evidence="3">XCL-2</strain>
    </source>
</reference>